<gene>
    <name evidence="10" type="primary">Aste57867_22441</name>
    <name evidence="9" type="ORF">As57867_022371</name>
    <name evidence="10" type="ORF">ASTE57867_22441</name>
</gene>
<evidence type="ECO:0000313" key="11">
    <source>
        <dbReference type="Proteomes" id="UP000332933"/>
    </source>
</evidence>
<accession>A0A485LKD5</accession>
<evidence type="ECO:0000256" key="1">
    <source>
        <dbReference type="ARBA" id="ARBA00004123"/>
    </source>
</evidence>
<dbReference type="InterPro" id="IPR009044">
    <property type="entry name" value="ssDNA-bd_transcriptional_reg"/>
</dbReference>
<dbReference type="AlphaFoldDB" id="A0A485LKD5"/>
<keyword evidence="6" id="KW-0539">Nucleus</keyword>
<feature type="region of interest" description="Disordered" evidence="7">
    <location>
        <begin position="1"/>
        <end position="53"/>
    </location>
</feature>
<evidence type="ECO:0000259" key="8">
    <source>
        <dbReference type="Pfam" id="PF02229"/>
    </source>
</evidence>
<dbReference type="InterPro" id="IPR003173">
    <property type="entry name" value="PC4_C"/>
</dbReference>
<evidence type="ECO:0000313" key="9">
    <source>
        <dbReference type="EMBL" id="KAF0685694.1"/>
    </source>
</evidence>
<evidence type="ECO:0000256" key="5">
    <source>
        <dbReference type="ARBA" id="ARBA00023163"/>
    </source>
</evidence>
<reference evidence="9" key="2">
    <citation type="submission" date="2019-06" db="EMBL/GenBank/DDBJ databases">
        <title>Genomics analysis of Aphanomyces spp. identifies a new class of oomycete effector associated with host adaptation.</title>
        <authorList>
            <person name="Gaulin E."/>
        </authorList>
    </citation>
    <scope>NUCLEOTIDE SEQUENCE</scope>
    <source>
        <strain evidence="9">CBS 578.67</strain>
    </source>
</reference>
<dbReference type="Gene3D" id="2.30.31.10">
    <property type="entry name" value="Transcriptional Coactivator Pc4, Chain A"/>
    <property type="match status" value="2"/>
</dbReference>
<feature type="domain" description="Transcriptional coactivator p15 (PC4) C-terminal" evidence="8">
    <location>
        <begin position="68"/>
        <end position="117"/>
    </location>
</feature>
<dbReference type="GO" id="GO:0005634">
    <property type="term" value="C:nucleus"/>
    <property type="evidence" value="ECO:0007669"/>
    <property type="project" value="UniProtKB-SubCell"/>
</dbReference>
<dbReference type="SUPFAM" id="SSF54447">
    <property type="entry name" value="ssDNA-binding transcriptional regulator domain"/>
    <property type="match status" value="2"/>
</dbReference>
<evidence type="ECO:0000256" key="6">
    <source>
        <dbReference type="ARBA" id="ARBA00023242"/>
    </source>
</evidence>
<dbReference type="OrthoDB" id="2505440at2759"/>
<evidence type="ECO:0000256" key="4">
    <source>
        <dbReference type="ARBA" id="ARBA00023125"/>
    </source>
</evidence>
<dbReference type="InterPro" id="IPR045125">
    <property type="entry name" value="Sub1/Tcp4-like"/>
</dbReference>
<evidence type="ECO:0000256" key="2">
    <source>
        <dbReference type="ARBA" id="ARBA00009001"/>
    </source>
</evidence>
<organism evidence="10 11">
    <name type="scientific">Aphanomyces stellatus</name>
    <dbReference type="NCBI Taxonomy" id="120398"/>
    <lineage>
        <taxon>Eukaryota</taxon>
        <taxon>Sar</taxon>
        <taxon>Stramenopiles</taxon>
        <taxon>Oomycota</taxon>
        <taxon>Saprolegniomycetes</taxon>
        <taxon>Saprolegniales</taxon>
        <taxon>Verrucalvaceae</taxon>
        <taxon>Aphanomyces</taxon>
    </lineage>
</organism>
<dbReference type="GO" id="GO:0003713">
    <property type="term" value="F:transcription coactivator activity"/>
    <property type="evidence" value="ECO:0007669"/>
    <property type="project" value="InterPro"/>
</dbReference>
<name>A0A485LKD5_9STRA</name>
<reference evidence="10 11" key="1">
    <citation type="submission" date="2019-03" db="EMBL/GenBank/DDBJ databases">
        <authorList>
            <person name="Gaulin E."/>
            <person name="Dumas B."/>
        </authorList>
    </citation>
    <scope>NUCLEOTIDE SEQUENCE [LARGE SCALE GENOMIC DNA]</scope>
    <source>
        <strain evidence="10">CBS 568.67</strain>
    </source>
</reference>
<proteinExistence type="inferred from homology"/>
<comment type="subcellular location">
    <subcellularLocation>
        <location evidence="1">Nucleus</location>
    </subcellularLocation>
</comment>
<evidence type="ECO:0000256" key="3">
    <source>
        <dbReference type="ARBA" id="ARBA00023015"/>
    </source>
</evidence>
<dbReference type="Proteomes" id="UP000332933">
    <property type="component" value="Unassembled WGS sequence"/>
</dbReference>
<protein>
    <submittedName>
        <fullName evidence="10">Aste57867_22441 protein</fullName>
    </submittedName>
</protein>
<dbReference type="EMBL" id="VJMH01007058">
    <property type="protein sequence ID" value="KAF0685694.1"/>
    <property type="molecule type" value="Genomic_DNA"/>
</dbReference>
<dbReference type="GO" id="GO:0060261">
    <property type="term" value="P:positive regulation of transcription initiation by RNA polymerase II"/>
    <property type="evidence" value="ECO:0007669"/>
    <property type="project" value="InterPro"/>
</dbReference>
<dbReference type="PANTHER" id="PTHR13215">
    <property type="entry name" value="RNA POLYMERASE II TRANSCRIPTIONAL COACTIVATOR"/>
    <property type="match status" value="1"/>
</dbReference>
<keyword evidence="3" id="KW-0805">Transcription regulation</keyword>
<feature type="compositionally biased region" description="Basic and acidic residues" evidence="7">
    <location>
        <begin position="38"/>
        <end position="53"/>
    </location>
</feature>
<keyword evidence="11" id="KW-1185">Reference proteome</keyword>
<evidence type="ECO:0000256" key="7">
    <source>
        <dbReference type="SAM" id="MobiDB-lite"/>
    </source>
</evidence>
<feature type="domain" description="Transcriptional coactivator p15 (PC4) C-terminal" evidence="8">
    <location>
        <begin position="155"/>
        <end position="205"/>
    </location>
</feature>
<sequence length="219" mass="23953">MDSGQLEKPKPGVVKAEVSAPTAGVKRQRDEADEDNLKEDSGHDGKKLKGTLSKDIKGEKQADGSIVFDLSSKKQVTVRAWKSAILVDIREYYDSNGEKKPGKKGISLTKEQWKAVVTLADDIDTAVSWVQDSDSVSGGYEADTLDDVESGSVAFALSGKRRATVRKFKAMVLIDFREYYDASGVMKPGQKGISLTKDQWRMLKDRFDAIAAAMLDVAS</sequence>
<dbReference type="GO" id="GO:0003677">
    <property type="term" value="F:DNA binding"/>
    <property type="evidence" value="ECO:0007669"/>
    <property type="project" value="UniProtKB-KW"/>
</dbReference>
<evidence type="ECO:0000313" key="10">
    <source>
        <dbReference type="EMBL" id="VFT99101.1"/>
    </source>
</evidence>
<keyword evidence="5" id="KW-0804">Transcription</keyword>
<feature type="compositionally biased region" description="Basic and acidic residues" evidence="7">
    <location>
        <begin position="1"/>
        <end position="10"/>
    </location>
</feature>
<dbReference type="Pfam" id="PF02229">
    <property type="entry name" value="PC4"/>
    <property type="match status" value="2"/>
</dbReference>
<keyword evidence="4" id="KW-0238">DNA-binding</keyword>
<comment type="similarity">
    <text evidence="2">Belongs to the transcriptional coactivator PC4 family.</text>
</comment>
<dbReference type="EMBL" id="CAADRA010007084">
    <property type="protein sequence ID" value="VFT99101.1"/>
    <property type="molecule type" value="Genomic_DNA"/>
</dbReference>